<proteinExistence type="inferred from homology"/>
<feature type="binding site" evidence="13">
    <location>
        <position position="26"/>
    </location>
    <ligand>
        <name>substrate</name>
    </ligand>
</feature>
<dbReference type="GO" id="GO:0004802">
    <property type="term" value="F:transketolase activity"/>
    <property type="evidence" value="ECO:0007669"/>
    <property type="project" value="UniProtKB-UniRule"/>
</dbReference>
<dbReference type="InterPro" id="IPR005474">
    <property type="entry name" value="Transketolase_N"/>
</dbReference>
<feature type="binding site" evidence="14">
    <location>
        <position position="185"/>
    </location>
    <ligand>
        <name>thiamine diphosphate</name>
        <dbReference type="ChEBI" id="CHEBI:58937"/>
    </ligand>
</feature>
<evidence type="ECO:0000256" key="1">
    <source>
        <dbReference type="ARBA" id="ARBA00001913"/>
    </source>
</evidence>
<evidence type="ECO:0000256" key="2">
    <source>
        <dbReference type="ARBA" id="ARBA00001941"/>
    </source>
</evidence>
<organism evidence="18 19">
    <name type="scientific">Corticibacter populi</name>
    <dbReference type="NCBI Taxonomy" id="1550736"/>
    <lineage>
        <taxon>Bacteria</taxon>
        <taxon>Pseudomonadati</taxon>
        <taxon>Pseudomonadota</taxon>
        <taxon>Betaproteobacteria</taxon>
        <taxon>Burkholderiales</taxon>
        <taxon>Comamonadaceae</taxon>
        <taxon>Corticibacter</taxon>
    </lineage>
</organism>
<comment type="subunit">
    <text evidence="4">Homodimer.</text>
</comment>
<evidence type="ECO:0000256" key="7">
    <source>
        <dbReference type="ARBA" id="ARBA00022723"/>
    </source>
</evidence>
<feature type="binding site" evidence="15">
    <location>
        <position position="187"/>
    </location>
    <ligand>
        <name>Mg(2+)</name>
        <dbReference type="ChEBI" id="CHEBI:18420"/>
    </ligand>
</feature>
<evidence type="ECO:0000256" key="6">
    <source>
        <dbReference type="ARBA" id="ARBA00022679"/>
    </source>
</evidence>
<dbReference type="FunFam" id="3.40.50.970:FF:000003">
    <property type="entry name" value="Transketolase"/>
    <property type="match status" value="1"/>
</dbReference>
<evidence type="ECO:0000256" key="8">
    <source>
        <dbReference type="ARBA" id="ARBA00022842"/>
    </source>
</evidence>
<dbReference type="SUPFAM" id="SSF52922">
    <property type="entry name" value="TK C-terminal domain-like"/>
    <property type="match status" value="1"/>
</dbReference>
<evidence type="ECO:0000256" key="14">
    <source>
        <dbReference type="PIRSR" id="PIRSR605478-3"/>
    </source>
</evidence>
<feature type="binding site" evidence="14">
    <location>
        <position position="156"/>
    </location>
    <ligand>
        <name>thiamine diphosphate</name>
        <dbReference type="ChEBI" id="CHEBI:58937"/>
    </ligand>
</feature>
<feature type="binding site" evidence="14">
    <location>
        <position position="261"/>
    </location>
    <ligand>
        <name>thiamine diphosphate</name>
        <dbReference type="ChEBI" id="CHEBI:58937"/>
    </ligand>
</feature>
<dbReference type="InterPro" id="IPR049557">
    <property type="entry name" value="Transketolase_CS"/>
</dbReference>
<comment type="cofactor">
    <cofactor evidence="14">
        <name>thiamine diphosphate</name>
        <dbReference type="ChEBI" id="CHEBI:58937"/>
    </cofactor>
    <text evidence="14">Binds 1 thiamine pyrophosphate per subunit. During the reaction, the substrate forms a covalent intermediate with the cofactor.</text>
</comment>
<protein>
    <recommendedName>
        <fullName evidence="5 11">Transketolase</fullName>
        <ecNumber evidence="5 11">2.2.1.1</ecNumber>
    </recommendedName>
</protein>
<feature type="binding site" evidence="13">
    <location>
        <position position="358"/>
    </location>
    <ligand>
        <name>substrate</name>
    </ligand>
</feature>
<dbReference type="InterPro" id="IPR009014">
    <property type="entry name" value="Transketo_C/PFOR_II"/>
</dbReference>
<feature type="binding site" evidence="14">
    <location>
        <position position="448"/>
    </location>
    <ligand>
        <name>thiamine diphosphate</name>
        <dbReference type="ChEBI" id="CHEBI:58937"/>
    </ligand>
</feature>
<sequence>MANTTTMANAIRALAMDAVQQANSGHPGAPMGMADMAVALWSRHLRHNPTNPHWADRDRFILSNGHASMLLYALLHLSGYDLPIEELKNFRKLHSKTPGHPEVDVTPGVETTTGPLGQGITNAVGFALAEKLLAAEFNRGKHAIVDHHTYVFLGDGCLMEGISHEACALAGAWKLNKLIALYDDNGISIDGKVAPWFVDNTAERFKAYQWNVIGPVDGHSAEAIDQAIAKAKQSADKPTLIICKTHIGYGAPNRQDTAKAHGEPLGADEIALVRQGLGWSAAPFEIPTDVYAAWDAKAAGQKLQSAWDKRFKAYAKAHPELAAEFTRRMAGELPANFGEIAARIASDAHDKAATVASRKASQLALEGLTAALPELLGGSADLTGSNLTNTGSTPALRIDDKGAVVKTEDGRIGRHINYGVREFGMAAIMNGVALHGGYIPYGGTFLTFSDYSRNAIRMAALMKRRVVHVFTHDSIGLGEDGPTHQSIEHAASLRLIPNLDVWRPGDTTEAAIAWTVALSHADRPTALLLSRQNLAYAPKREEVLDNIANGAYVLSEPADIGLKKQAQAVIIATGSEVQLAVAAQKLLAERKIAVRVVSMPSTTTFDRQDEAYQRSVLPAGLPRIAVEAGVTDFWWKYGCAAVVGIDRFGESAPAADLFQYFGFTAENVADTVQVALQRR</sequence>
<dbReference type="FunFam" id="3.40.50.920:FF:000003">
    <property type="entry name" value="Transketolase"/>
    <property type="match status" value="1"/>
</dbReference>
<comment type="cofactor">
    <cofactor evidence="15">
        <name>Mg(2+)</name>
        <dbReference type="ChEBI" id="CHEBI:18420"/>
    </cofactor>
    <text evidence="15">Binds 1 Mg(2+) ion per subunit. Can also utilize other divalent metal cations, such as Ca(2+), Mn(2+) and Co(2+).</text>
</comment>
<dbReference type="EMBL" id="RDQO01000004">
    <property type="protein sequence ID" value="RMX04952.1"/>
    <property type="molecule type" value="Genomic_DNA"/>
</dbReference>
<feature type="binding site" evidence="13">
    <location>
        <position position="261"/>
    </location>
    <ligand>
        <name>substrate</name>
    </ligand>
</feature>
<evidence type="ECO:0000256" key="16">
    <source>
        <dbReference type="PIRSR" id="PIRSR605478-5"/>
    </source>
</evidence>
<feature type="binding site" evidence="15">
    <location>
        <position position="155"/>
    </location>
    <ligand>
        <name>Mg(2+)</name>
        <dbReference type="ChEBI" id="CHEBI:18420"/>
    </ligand>
</feature>
<dbReference type="AlphaFoldDB" id="A0A3M6QRD0"/>
<dbReference type="Gene3D" id="3.40.50.970">
    <property type="match status" value="2"/>
</dbReference>
<evidence type="ECO:0000256" key="15">
    <source>
        <dbReference type="PIRSR" id="PIRSR605478-4"/>
    </source>
</evidence>
<evidence type="ECO:0000256" key="9">
    <source>
        <dbReference type="ARBA" id="ARBA00023052"/>
    </source>
</evidence>
<dbReference type="PANTHER" id="PTHR43522">
    <property type="entry name" value="TRANSKETOLASE"/>
    <property type="match status" value="1"/>
</dbReference>
<comment type="catalytic activity">
    <reaction evidence="10">
        <text>D-sedoheptulose 7-phosphate + D-glyceraldehyde 3-phosphate = aldehydo-D-ribose 5-phosphate + D-xylulose 5-phosphate</text>
        <dbReference type="Rhea" id="RHEA:10508"/>
        <dbReference type="ChEBI" id="CHEBI:57483"/>
        <dbReference type="ChEBI" id="CHEBI:57737"/>
        <dbReference type="ChEBI" id="CHEBI:58273"/>
        <dbReference type="ChEBI" id="CHEBI:59776"/>
        <dbReference type="EC" id="2.2.1.1"/>
    </reaction>
</comment>
<feature type="site" description="Important for catalytic activity" evidence="16">
    <location>
        <position position="26"/>
    </location>
</feature>
<dbReference type="PANTHER" id="PTHR43522:SF2">
    <property type="entry name" value="TRANSKETOLASE 1-RELATED"/>
    <property type="match status" value="1"/>
</dbReference>
<evidence type="ECO:0000256" key="5">
    <source>
        <dbReference type="ARBA" id="ARBA00013152"/>
    </source>
</evidence>
<keyword evidence="7 15" id="KW-0479">Metal-binding</keyword>
<evidence type="ECO:0000256" key="13">
    <source>
        <dbReference type="PIRSR" id="PIRSR605478-2"/>
    </source>
</evidence>
<dbReference type="Pfam" id="PF22613">
    <property type="entry name" value="Transketolase_C_1"/>
    <property type="match status" value="1"/>
</dbReference>
<dbReference type="InterPro" id="IPR033247">
    <property type="entry name" value="Transketolase_fam"/>
</dbReference>
<evidence type="ECO:0000313" key="18">
    <source>
        <dbReference type="EMBL" id="RMX04952.1"/>
    </source>
</evidence>
<dbReference type="InterPro" id="IPR055152">
    <property type="entry name" value="Transketolase-like_C_2"/>
</dbReference>
<dbReference type="OrthoDB" id="8732661at2"/>
<evidence type="ECO:0000256" key="11">
    <source>
        <dbReference type="NCBIfam" id="TIGR00232"/>
    </source>
</evidence>
<comment type="cofactor">
    <cofactor evidence="2">
        <name>Co(2+)</name>
        <dbReference type="ChEBI" id="CHEBI:48828"/>
    </cofactor>
</comment>
<evidence type="ECO:0000256" key="10">
    <source>
        <dbReference type="ARBA" id="ARBA00049473"/>
    </source>
</evidence>
<evidence type="ECO:0000256" key="4">
    <source>
        <dbReference type="ARBA" id="ARBA00011738"/>
    </source>
</evidence>
<feature type="binding site" evidence="13">
    <location>
        <position position="531"/>
    </location>
    <ligand>
        <name>substrate</name>
    </ligand>
</feature>
<reference evidence="18 19" key="1">
    <citation type="submission" date="2018-10" db="EMBL/GenBank/DDBJ databases">
        <title>Draft genome of Cortibacter populi DSM10536.</title>
        <authorList>
            <person name="Bernier A.-M."/>
            <person name="Bernard K."/>
        </authorList>
    </citation>
    <scope>NUCLEOTIDE SEQUENCE [LARGE SCALE GENOMIC DNA]</scope>
    <source>
        <strain evidence="18 19">DSM 105136</strain>
    </source>
</reference>
<dbReference type="NCBIfam" id="TIGR00232">
    <property type="entry name" value="tktlase_bact"/>
    <property type="match status" value="1"/>
</dbReference>
<keyword evidence="6 18" id="KW-0808">Transferase</keyword>
<dbReference type="PROSITE" id="PS00801">
    <property type="entry name" value="TRANSKETOLASE_1"/>
    <property type="match status" value="1"/>
</dbReference>
<feature type="binding site" evidence="13">
    <location>
        <position position="385"/>
    </location>
    <ligand>
        <name>substrate</name>
    </ligand>
</feature>
<feature type="binding site" evidence="14">
    <location>
        <position position="66"/>
    </location>
    <ligand>
        <name>thiamine diphosphate</name>
        <dbReference type="ChEBI" id="CHEBI:58937"/>
    </ligand>
</feature>
<feature type="site" description="Important for catalytic activity" evidence="16">
    <location>
        <position position="261"/>
    </location>
</feature>
<dbReference type="SUPFAM" id="SSF52518">
    <property type="entry name" value="Thiamin diphosphate-binding fold (THDP-binding)"/>
    <property type="match status" value="2"/>
</dbReference>
<dbReference type="Pfam" id="PF00456">
    <property type="entry name" value="Transketolase_N"/>
    <property type="match status" value="1"/>
</dbReference>
<dbReference type="RefSeq" id="WP_122230361.1">
    <property type="nucleotide sequence ID" value="NZ_RDQO01000004.1"/>
</dbReference>
<name>A0A3M6QRD0_9BURK</name>
<evidence type="ECO:0000313" key="19">
    <source>
        <dbReference type="Proteomes" id="UP000278006"/>
    </source>
</evidence>
<dbReference type="GO" id="GO:0009052">
    <property type="term" value="P:pentose-phosphate shunt, non-oxidative branch"/>
    <property type="evidence" value="ECO:0007669"/>
    <property type="project" value="UniProtKB-ARBA"/>
</dbReference>
<comment type="similarity">
    <text evidence="3">Belongs to the transketolase family.</text>
</comment>
<dbReference type="InterPro" id="IPR005475">
    <property type="entry name" value="Transketolase-like_Pyr-bd"/>
</dbReference>
<feature type="binding site" evidence="14">
    <location>
        <begin position="114"/>
        <end position="116"/>
    </location>
    <ligand>
        <name>thiamine diphosphate</name>
        <dbReference type="ChEBI" id="CHEBI:58937"/>
    </ligand>
</feature>
<dbReference type="EC" id="2.2.1.1" evidence="5 11"/>
<dbReference type="InterPro" id="IPR005478">
    <property type="entry name" value="Transketolase_bac-like"/>
</dbReference>
<feature type="binding site" evidence="13">
    <location>
        <position position="472"/>
    </location>
    <ligand>
        <name>substrate</name>
    </ligand>
</feature>
<feature type="binding site" evidence="13">
    <location>
        <position position="480"/>
    </location>
    <ligand>
        <name>substrate</name>
    </ligand>
</feature>
<comment type="caution">
    <text evidence="18">The sequence shown here is derived from an EMBL/GenBank/DDBJ whole genome shotgun (WGS) entry which is preliminary data.</text>
</comment>
<accession>A0A3M6QRD0</accession>
<evidence type="ECO:0000256" key="3">
    <source>
        <dbReference type="ARBA" id="ARBA00007131"/>
    </source>
</evidence>
<dbReference type="Proteomes" id="UP000278006">
    <property type="component" value="Unassembled WGS sequence"/>
</dbReference>
<keyword evidence="19" id="KW-1185">Reference proteome</keyword>
<dbReference type="SMART" id="SM00861">
    <property type="entry name" value="Transket_pyr"/>
    <property type="match status" value="1"/>
</dbReference>
<dbReference type="Pfam" id="PF02779">
    <property type="entry name" value="Transket_pyr"/>
    <property type="match status" value="1"/>
</dbReference>
<evidence type="ECO:0000256" key="12">
    <source>
        <dbReference type="PIRSR" id="PIRSR605478-1"/>
    </source>
</evidence>
<evidence type="ECO:0000259" key="17">
    <source>
        <dbReference type="SMART" id="SM00861"/>
    </source>
</evidence>
<gene>
    <name evidence="18" type="primary">tkt</name>
    <name evidence="18" type="ORF">D8I35_13925</name>
</gene>
<dbReference type="GO" id="GO:0005829">
    <property type="term" value="C:cytosol"/>
    <property type="evidence" value="ECO:0007669"/>
    <property type="project" value="TreeGrafter"/>
</dbReference>
<dbReference type="Gene3D" id="3.40.50.920">
    <property type="match status" value="1"/>
</dbReference>
<comment type="cofactor">
    <cofactor evidence="1">
        <name>Ca(2+)</name>
        <dbReference type="ChEBI" id="CHEBI:29108"/>
    </cofactor>
</comment>
<feature type="domain" description="Transketolase-like pyrimidine-binding" evidence="17">
    <location>
        <begin position="355"/>
        <end position="536"/>
    </location>
</feature>
<feature type="active site" description="Proton donor" evidence="12">
    <location>
        <position position="422"/>
    </location>
</feature>
<dbReference type="FunFam" id="3.40.50.970:FF:000004">
    <property type="entry name" value="Transketolase"/>
    <property type="match status" value="1"/>
</dbReference>
<dbReference type="CDD" id="cd07033">
    <property type="entry name" value="TPP_PYR_DXS_TK_like"/>
    <property type="match status" value="1"/>
</dbReference>
<feature type="binding site" evidence="13">
    <location>
        <position position="484"/>
    </location>
    <ligand>
        <name>substrate</name>
    </ligand>
</feature>
<keyword evidence="9 14" id="KW-0786">Thiamine pyrophosphate</keyword>
<feature type="binding site" evidence="15">
    <location>
        <position position="185"/>
    </location>
    <ligand>
        <name>Mg(2+)</name>
        <dbReference type="ChEBI" id="CHEBI:18420"/>
    </ligand>
</feature>
<dbReference type="InterPro" id="IPR029061">
    <property type="entry name" value="THDP-binding"/>
</dbReference>
<dbReference type="GO" id="GO:0046872">
    <property type="term" value="F:metal ion binding"/>
    <property type="evidence" value="ECO:0007669"/>
    <property type="project" value="UniProtKB-KW"/>
</dbReference>
<dbReference type="CDD" id="cd02012">
    <property type="entry name" value="TPP_TK"/>
    <property type="match status" value="1"/>
</dbReference>
<keyword evidence="8 15" id="KW-0460">Magnesium</keyword>